<keyword evidence="3" id="KW-1185">Reference proteome</keyword>
<evidence type="ECO:0000313" key="3">
    <source>
        <dbReference type="Proteomes" id="UP000244336"/>
    </source>
</evidence>
<proteinExistence type="predicted"/>
<dbReference type="OrthoDB" id="696313at2759"/>
<reference evidence="2 3" key="1">
    <citation type="submission" date="2018-04" db="EMBL/GenBank/DDBJ databases">
        <title>WGS assembly of Panicum hallii var. hallii HAL2.</title>
        <authorList>
            <person name="Lovell J."/>
            <person name="Jenkins J."/>
            <person name="Lowry D."/>
            <person name="Mamidi S."/>
            <person name="Sreedasyam A."/>
            <person name="Weng X."/>
            <person name="Barry K."/>
            <person name="Bonette J."/>
            <person name="Campitelli B."/>
            <person name="Daum C."/>
            <person name="Gordon S."/>
            <person name="Gould B."/>
            <person name="Lipzen A."/>
            <person name="MacQueen A."/>
            <person name="Palacio-Mejia J."/>
            <person name="Plott C."/>
            <person name="Shakirov E."/>
            <person name="Shu S."/>
            <person name="Yoshinaga Y."/>
            <person name="Zane M."/>
            <person name="Rokhsar D."/>
            <person name="Grimwood J."/>
            <person name="Schmutz J."/>
            <person name="Juenger T."/>
        </authorList>
    </citation>
    <scope>NUCLEOTIDE SEQUENCE [LARGE SCALE GENOMIC DNA]</scope>
    <source>
        <strain evidence="3">cv. HAL2</strain>
    </source>
</reference>
<dbReference type="SUPFAM" id="SSF81383">
    <property type="entry name" value="F-box domain"/>
    <property type="match status" value="1"/>
</dbReference>
<dbReference type="PANTHER" id="PTHR33110:SF43">
    <property type="entry name" value="F-BOX DOMAIN-CONTAINING PROTEIN"/>
    <property type="match status" value="1"/>
</dbReference>
<evidence type="ECO:0008006" key="4">
    <source>
        <dbReference type="Google" id="ProtNLM"/>
    </source>
</evidence>
<organism evidence="2 3">
    <name type="scientific">Panicum hallii var. hallii</name>
    <dbReference type="NCBI Taxonomy" id="1504633"/>
    <lineage>
        <taxon>Eukaryota</taxon>
        <taxon>Viridiplantae</taxon>
        <taxon>Streptophyta</taxon>
        <taxon>Embryophyta</taxon>
        <taxon>Tracheophyta</taxon>
        <taxon>Spermatophyta</taxon>
        <taxon>Magnoliopsida</taxon>
        <taxon>Liliopsida</taxon>
        <taxon>Poales</taxon>
        <taxon>Poaceae</taxon>
        <taxon>PACMAD clade</taxon>
        <taxon>Panicoideae</taxon>
        <taxon>Panicodae</taxon>
        <taxon>Paniceae</taxon>
        <taxon>Panicinae</taxon>
        <taxon>Panicum</taxon>
        <taxon>Panicum sect. Panicum</taxon>
    </lineage>
</organism>
<dbReference type="AlphaFoldDB" id="A0A2T7E9W0"/>
<name>A0A2T7E9W0_9POAL</name>
<sequence length="144" mass="15809">MATGEEPMSMAPWSSGLPAGIPTAVLGRLPSHTDRVRFAAVCRPWRAAARHQQSPPPLPWLALSDGTFFSFPGSSAFRLLGAARYHGSCAGLLARLRTRRQRGRRWVPAPEPVLRRHHAAPEPVVRPPRRRAGTLRESHAGHHG</sequence>
<evidence type="ECO:0000313" key="2">
    <source>
        <dbReference type="EMBL" id="PUZ64619.1"/>
    </source>
</evidence>
<feature type="compositionally biased region" description="Basic and acidic residues" evidence="1">
    <location>
        <begin position="134"/>
        <end position="144"/>
    </location>
</feature>
<gene>
    <name evidence="2" type="ORF">GQ55_3G156900</name>
</gene>
<evidence type="ECO:0000256" key="1">
    <source>
        <dbReference type="SAM" id="MobiDB-lite"/>
    </source>
</evidence>
<dbReference type="Gramene" id="PUZ64619">
    <property type="protein sequence ID" value="PUZ64619"/>
    <property type="gene ID" value="GQ55_3G156900"/>
</dbReference>
<dbReference type="EMBL" id="CM009751">
    <property type="protein sequence ID" value="PUZ64619.1"/>
    <property type="molecule type" value="Genomic_DNA"/>
</dbReference>
<accession>A0A2T7E9W0</accession>
<protein>
    <recommendedName>
        <fullName evidence="4">F-box domain-containing protein</fullName>
    </recommendedName>
</protein>
<dbReference type="PANTHER" id="PTHR33110">
    <property type="entry name" value="F-BOX/KELCH-REPEAT PROTEIN-RELATED"/>
    <property type="match status" value="1"/>
</dbReference>
<dbReference type="Gene3D" id="1.20.1280.50">
    <property type="match status" value="1"/>
</dbReference>
<dbReference type="Proteomes" id="UP000244336">
    <property type="component" value="Chromosome 3"/>
</dbReference>
<dbReference type="InterPro" id="IPR036047">
    <property type="entry name" value="F-box-like_dom_sf"/>
</dbReference>
<feature type="region of interest" description="Disordered" evidence="1">
    <location>
        <begin position="117"/>
        <end position="144"/>
    </location>
</feature>